<keyword evidence="7 9" id="KW-0472">Membrane</keyword>
<dbReference type="PANTHER" id="PTHR33451">
    <property type="entry name" value="MALATE-2H(+)/NA(+)-LACTATE ANTIPORTER"/>
    <property type="match status" value="1"/>
</dbReference>
<reference evidence="11" key="2">
    <citation type="submission" date="2020-09" db="EMBL/GenBank/DDBJ databases">
        <authorList>
            <person name="Sun Q."/>
            <person name="Zhou Y."/>
        </authorList>
    </citation>
    <scope>NUCLEOTIDE SEQUENCE</scope>
    <source>
        <strain evidence="11">CGMCC 1.15760</strain>
    </source>
</reference>
<dbReference type="Pfam" id="PF03553">
    <property type="entry name" value="Na_H_antiporter"/>
    <property type="match status" value="1"/>
</dbReference>
<evidence type="ECO:0000256" key="3">
    <source>
        <dbReference type="ARBA" id="ARBA00022449"/>
    </source>
</evidence>
<feature type="transmembrane region" description="Helical" evidence="9">
    <location>
        <begin position="112"/>
        <end position="142"/>
    </location>
</feature>
<feature type="transmembrane region" description="Helical" evidence="9">
    <location>
        <begin position="69"/>
        <end position="92"/>
    </location>
</feature>
<feature type="transmembrane region" description="Helical" evidence="9">
    <location>
        <begin position="39"/>
        <end position="57"/>
    </location>
</feature>
<comment type="similarity">
    <text evidence="8">Belongs to the NhaC Na(+)/H(+) (TC 2.A.35) antiporter family.</text>
</comment>
<organism evidence="11 12">
    <name type="scientific">Lysinibacillus alkalisoli</name>
    <dbReference type="NCBI Taxonomy" id="1911548"/>
    <lineage>
        <taxon>Bacteria</taxon>
        <taxon>Bacillati</taxon>
        <taxon>Bacillota</taxon>
        <taxon>Bacilli</taxon>
        <taxon>Bacillales</taxon>
        <taxon>Bacillaceae</taxon>
        <taxon>Lysinibacillus</taxon>
    </lineage>
</organism>
<comment type="caution">
    <text evidence="11">The sequence shown here is derived from an EMBL/GenBank/DDBJ whole genome shotgun (WGS) entry which is preliminary data.</text>
</comment>
<keyword evidence="5 9" id="KW-0812">Transmembrane</keyword>
<feature type="transmembrane region" description="Helical" evidence="9">
    <location>
        <begin position="313"/>
        <end position="336"/>
    </location>
</feature>
<evidence type="ECO:0000256" key="5">
    <source>
        <dbReference type="ARBA" id="ARBA00022692"/>
    </source>
</evidence>
<sequence>MFRIEAKTMPAFWEALVIVTFMIVIMSVSIIMFETPPHMPILCNIMLLILYGLCKKLRFDTLQQGMVQGAYAGLGAIFIFFFIGLLISSWIIGGTIPTMMYIGFSTITESFFFAIVFVITCIIGITIGSSLTTVATVGVAFIGMANAMDVSLAITAGAIVSGAFFGDKMSPLSDTTNLSSSIVGIDLFTHIKNMALTTIPAFIISLVAYAILSPKDANVSTASIDTFKETLLATNLVHWYTLLPLVVLIILSIKKVPALLTLAIGSMLGILLSYIVEPLVMKDILAILFDGYQPNTPNEEVNALLKRGGITSMFFTITLILLALSMGGLLFTLGIVQSIFNKMAASLNSVRSVITGTAITGIGINTLIGEQYLAILLTGEAFRAQYEKVGLDKKNLARAMEDAGTVVNPLVPWSVCGIFITTVLGVSTYEYFPFAFFCLLGPILTLFFGWTGKTLTKTS</sequence>
<dbReference type="InterPro" id="IPR004770">
    <property type="entry name" value="Na/H_antiport_NhaC"/>
</dbReference>
<evidence type="ECO:0000256" key="9">
    <source>
        <dbReference type="SAM" id="Phobius"/>
    </source>
</evidence>
<feature type="transmembrane region" description="Helical" evidence="9">
    <location>
        <begin position="232"/>
        <end position="251"/>
    </location>
</feature>
<dbReference type="EMBL" id="BMJT01000003">
    <property type="protein sequence ID" value="GGG18457.1"/>
    <property type="molecule type" value="Genomic_DNA"/>
</dbReference>
<evidence type="ECO:0000256" key="8">
    <source>
        <dbReference type="ARBA" id="ARBA00038435"/>
    </source>
</evidence>
<evidence type="ECO:0000313" key="12">
    <source>
        <dbReference type="Proteomes" id="UP000616608"/>
    </source>
</evidence>
<keyword evidence="3" id="KW-0050">Antiport</keyword>
<evidence type="ECO:0000256" key="1">
    <source>
        <dbReference type="ARBA" id="ARBA00004651"/>
    </source>
</evidence>
<comment type="subcellular location">
    <subcellularLocation>
        <location evidence="1">Cell membrane</location>
        <topology evidence="1">Multi-pass membrane protein</topology>
    </subcellularLocation>
</comment>
<evidence type="ECO:0000256" key="4">
    <source>
        <dbReference type="ARBA" id="ARBA00022475"/>
    </source>
</evidence>
<gene>
    <name evidence="11" type="ORF">GCM10007425_11170</name>
</gene>
<reference evidence="11" key="1">
    <citation type="journal article" date="2014" name="Int. J. Syst. Evol. Microbiol.">
        <title>Complete genome sequence of Corynebacterium casei LMG S-19264T (=DSM 44701T), isolated from a smear-ripened cheese.</title>
        <authorList>
            <consortium name="US DOE Joint Genome Institute (JGI-PGF)"/>
            <person name="Walter F."/>
            <person name="Albersmeier A."/>
            <person name="Kalinowski J."/>
            <person name="Ruckert C."/>
        </authorList>
    </citation>
    <scope>NUCLEOTIDE SEQUENCE</scope>
    <source>
        <strain evidence="11">CGMCC 1.15760</strain>
    </source>
</reference>
<evidence type="ECO:0000256" key="6">
    <source>
        <dbReference type="ARBA" id="ARBA00022989"/>
    </source>
</evidence>
<dbReference type="InterPro" id="IPR052180">
    <property type="entry name" value="NhaC_Na-H+_Antiporter"/>
</dbReference>
<dbReference type="AlphaFoldDB" id="A0A917G1M0"/>
<dbReference type="PANTHER" id="PTHR33451:SF6">
    <property type="entry name" value="NA(+)_H(+) ANTIPORTER NHAC"/>
    <property type="match status" value="1"/>
</dbReference>
<name>A0A917G1M0_9BACI</name>
<proteinExistence type="inferred from homology"/>
<dbReference type="InterPro" id="IPR018461">
    <property type="entry name" value="Na/H_Antiport_NhaC-like_C"/>
</dbReference>
<dbReference type="RefSeq" id="WP_188614043.1">
    <property type="nucleotide sequence ID" value="NZ_BMJT01000003.1"/>
</dbReference>
<evidence type="ECO:0000256" key="2">
    <source>
        <dbReference type="ARBA" id="ARBA00022448"/>
    </source>
</evidence>
<evidence type="ECO:0000259" key="10">
    <source>
        <dbReference type="Pfam" id="PF03553"/>
    </source>
</evidence>
<dbReference type="GO" id="GO:0015297">
    <property type="term" value="F:antiporter activity"/>
    <property type="evidence" value="ECO:0007669"/>
    <property type="project" value="UniProtKB-KW"/>
</dbReference>
<keyword evidence="12" id="KW-1185">Reference proteome</keyword>
<feature type="domain" description="Na+/H+ antiporter NhaC-like C-terminal" evidence="10">
    <location>
        <begin position="162"/>
        <end position="452"/>
    </location>
</feature>
<keyword evidence="4" id="KW-1003">Cell membrane</keyword>
<evidence type="ECO:0000256" key="7">
    <source>
        <dbReference type="ARBA" id="ARBA00023136"/>
    </source>
</evidence>
<accession>A0A917G1M0</accession>
<feature type="transmembrane region" description="Helical" evidence="9">
    <location>
        <begin position="403"/>
        <end position="425"/>
    </location>
</feature>
<keyword evidence="6 9" id="KW-1133">Transmembrane helix</keyword>
<dbReference type="NCBIfam" id="TIGR00931">
    <property type="entry name" value="antiport_nhaC"/>
    <property type="match status" value="1"/>
</dbReference>
<evidence type="ECO:0000313" key="11">
    <source>
        <dbReference type="EMBL" id="GGG18457.1"/>
    </source>
</evidence>
<feature type="transmembrane region" description="Helical" evidence="9">
    <location>
        <begin position="12"/>
        <end position="33"/>
    </location>
</feature>
<dbReference type="Proteomes" id="UP000616608">
    <property type="component" value="Unassembled WGS sequence"/>
</dbReference>
<feature type="transmembrane region" description="Helical" evidence="9">
    <location>
        <begin position="194"/>
        <end position="212"/>
    </location>
</feature>
<feature type="transmembrane region" description="Helical" evidence="9">
    <location>
        <begin position="431"/>
        <end position="450"/>
    </location>
</feature>
<keyword evidence="2" id="KW-0813">Transport</keyword>
<dbReference type="GO" id="GO:0005886">
    <property type="term" value="C:plasma membrane"/>
    <property type="evidence" value="ECO:0007669"/>
    <property type="project" value="UniProtKB-SubCell"/>
</dbReference>
<feature type="transmembrane region" description="Helical" evidence="9">
    <location>
        <begin position="258"/>
        <end position="276"/>
    </location>
</feature>
<protein>
    <submittedName>
        <fullName evidence="11">Na+/H+ antiporter NhaC</fullName>
    </submittedName>
</protein>